<keyword evidence="1" id="KW-0812">Transmembrane</keyword>
<dbReference type="Proteomes" id="UP000184518">
    <property type="component" value="Unassembled WGS sequence"/>
</dbReference>
<sequence length="107" mass="11708">METTINESIEKVEVPLTAIANEKGNTINHFEVTKNIEKKDTKETDFMIYRIIVIMLGFAVISIIIALFVLSLRDKGTDNNQLITIFATISSGAIGALAGLLTPSPKK</sequence>
<keyword evidence="3" id="KW-1185">Reference proteome</keyword>
<protein>
    <submittedName>
        <fullName evidence="2">Uncharacterized protein</fullName>
    </submittedName>
</protein>
<accession>A0A1M4WZS6</accession>
<dbReference type="OrthoDB" id="1274746at2"/>
<dbReference type="RefSeq" id="WP_072953542.1">
    <property type="nucleotide sequence ID" value="NZ_FQUT01000002.1"/>
</dbReference>
<keyword evidence="1" id="KW-1133">Transmembrane helix</keyword>
<feature type="transmembrane region" description="Helical" evidence="1">
    <location>
        <begin position="48"/>
        <end position="70"/>
    </location>
</feature>
<feature type="transmembrane region" description="Helical" evidence="1">
    <location>
        <begin position="82"/>
        <end position="101"/>
    </location>
</feature>
<organism evidence="2 3">
    <name type="scientific">Chryseobacterium arachidis</name>
    <dbReference type="NCBI Taxonomy" id="1416778"/>
    <lineage>
        <taxon>Bacteria</taxon>
        <taxon>Pseudomonadati</taxon>
        <taxon>Bacteroidota</taxon>
        <taxon>Flavobacteriia</taxon>
        <taxon>Flavobacteriales</taxon>
        <taxon>Weeksellaceae</taxon>
        <taxon>Chryseobacterium group</taxon>
        <taxon>Chryseobacterium</taxon>
    </lineage>
</organism>
<evidence type="ECO:0000313" key="2">
    <source>
        <dbReference type="EMBL" id="SHE86766.1"/>
    </source>
</evidence>
<keyword evidence="1" id="KW-0472">Membrane</keyword>
<dbReference type="AlphaFoldDB" id="A0A1M4WZS6"/>
<gene>
    <name evidence="2" type="ORF">SAMN05443633_102185</name>
</gene>
<name>A0A1M4WZS6_9FLAO</name>
<evidence type="ECO:0000256" key="1">
    <source>
        <dbReference type="SAM" id="Phobius"/>
    </source>
</evidence>
<reference evidence="3" key="1">
    <citation type="submission" date="2016-11" db="EMBL/GenBank/DDBJ databases">
        <authorList>
            <person name="Varghese N."/>
            <person name="Submissions S."/>
        </authorList>
    </citation>
    <scope>NUCLEOTIDE SEQUENCE [LARGE SCALE GENOMIC DNA]</scope>
    <source>
        <strain evidence="3">DSM 27619</strain>
    </source>
</reference>
<proteinExistence type="predicted"/>
<dbReference type="STRING" id="1416778.SAMN05443633_102185"/>
<evidence type="ECO:0000313" key="3">
    <source>
        <dbReference type="Proteomes" id="UP000184518"/>
    </source>
</evidence>
<dbReference type="EMBL" id="FQUT01000002">
    <property type="protein sequence ID" value="SHE86766.1"/>
    <property type="molecule type" value="Genomic_DNA"/>
</dbReference>